<evidence type="ECO:0000259" key="1">
    <source>
        <dbReference type="Pfam" id="PF03496"/>
    </source>
</evidence>
<feature type="domain" description="ADP ribosyltransferase" evidence="1">
    <location>
        <begin position="218"/>
        <end position="379"/>
    </location>
</feature>
<sequence length="440" mass="49675">MTKENHLMTNYSNYIDYDPKKHKGLPLYEVQSAMDDNNTLITTVYVLVGEDYRVLADKQPFFFMVKESDIPQVKERKRHTKHIVIKGGPGSGHFGHAGNPPHRGGSVSSGTAVSVVTGKTAALRQRIASGKVKVGDKLFMDEPYGATQGDVEITKVTVVDKDTYYQATDSSGEWTWLHGEDIKKYSKPSNVKSIVPKTPPKVDGYATYNLSTAHVFDEYYQDWHDNLDDTERRGLQNYTSNTYHEMSDYLRKGEEPWGDTKVQVRALSEALDRSRIPENVMTYRGISEETFEKLMVIGEGGIYTDKGFISTSINKQFGTGWKLAYIEIKVPKGIRGASIAQESNHSIEAELLLQRGTQFRIESINYDPDNIDSSMIVTAIGAPSDDDPSMALKELMMAEEKKQKKRKPKRPLKDRSKRFIWDEGDIEIISKGKKPPKKSK</sequence>
<dbReference type="InterPro" id="IPR003540">
    <property type="entry name" value="ADP-ribosyltransferase"/>
</dbReference>
<evidence type="ECO:0000313" key="2">
    <source>
        <dbReference type="EMBL" id="KKN18321.1"/>
    </source>
</evidence>
<dbReference type="AlphaFoldDB" id="A0A0F9QYZ2"/>
<accession>A0A0F9QYZ2</accession>
<name>A0A0F9QYZ2_9ZZZZ</name>
<dbReference type="SUPFAM" id="SSF56399">
    <property type="entry name" value="ADP-ribosylation"/>
    <property type="match status" value="1"/>
</dbReference>
<gene>
    <name evidence="2" type="ORF">LCGC14_0956860</name>
</gene>
<dbReference type="Gene3D" id="3.90.176.10">
    <property type="entry name" value="Toxin ADP-ribosyltransferase, Chain A, domain 1"/>
    <property type="match status" value="1"/>
</dbReference>
<dbReference type="PROSITE" id="PS51996">
    <property type="entry name" value="TR_MART"/>
    <property type="match status" value="1"/>
</dbReference>
<dbReference type="EMBL" id="LAZR01003438">
    <property type="protein sequence ID" value="KKN18321.1"/>
    <property type="molecule type" value="Genomic_DNA"/>
</dbReference>
<protein>
    <recommendedName>
        <fullName evidence="1">ADP ribosyltransferase domain-containing protein</fullName>
    </recommendedName>
</protein>
<proteinExistence type="predicted"/>
<reference evidence="2" key="1">
    <citation type="journal article" date="2015" name="Nature">
        <title>Complex archaea that bridge the gap between prokaryotes and eukaryotes.</title>
        <authorList>
            <person name="Spang A."/>
            <person name="Saw J.H."/>
            <person name="Jorgensen S.L."/>
            <person name="Zaremba-Niedzwiedzka K."/>
            <person name="Martijn J."/>
            <person name="Lind A.E."/>
            <person name="van Eijk R."/>
            <person name="Schleper C."/>
            <person name="Guy L."/>
            <person name="Ettema T.J."/>
        </authorList>
    </citation>
    <scope>NUCLEOTIDE SEQUENCE</scope>
</reference>
<organism evidence="2">
    <name type="scientific">marine sediment metagenome</name>
    <dbReference type="NCBI Taxonomy" id="412755"/>
    <lineage>
        <taxon>unclassified sequences</taxon>
        <taxon>metagenomes</taxon>
        <taxon>ecological metagenomes</taxon>
    </lineage>
</organism>
<dbReference type="GO" id="GO:0005576">
    <property type="term" value="C:extracellular region"/>
    <property type="evidence" value="ECO:0007669"/>
    <property type="project" value="InterPro"/>
</dbReference>
<dbReference type="Pfam" id="PF03496">
    <property type="entry name" value="ADPrib_exo_Tox"/>
    <property type="match status" value="1"/>
</dbReference>
<comment type="caution">
    <text evidence="2">The sequence shown here is derived from an EMBL/GenBank/DDBJ whole genome shotgun (WGS) entry which is preliminary data.</text>
</comment>